<name>A0A343TFH6_9EURY</name>
<dbReference type="EMBL" id="CP025066">
    <property type="protein sequence ID" value="AUX07848.1"/>
    <property type="molecule type" value="Genomic_DNA"/>
</dbReference>
<feature type="domain" description="Major facilitator superfamily (MFS) profile" evidence="8">
    <location>
        <begin position="9"/>
        <end position="446"/>
    </location>
</feature>
<keyword evidence="10" id="KW-1185">Reference proteome</keyword>
<feature type="transmembrane region" description="Helical" evidence="7">
    <location>
        <begin position="141"/>
        <end position="165"/>
    </location>
</feature>
<feature type="transmembrane region" description="Helical" evidence="7">
    <location>
        <begin position="237"/>
        <end position="256"/>
    </location>
</feature>
<evidence type="ECO:0000256" key="5">
    <source>
        <dbReference type="ARBA" id="ARBA00023136"/>
    </source>
</evidence>
<feature type="compositionally biased region" description="Low complexity" evidence="6">
    <location>
        <begin position="205"/>
        <end position="219"/>
    </location>
</feature>
<feature type="transmembrane region" description="Helical" evidence="7">
    <location>
        <begin position="356"/>
        <end position="377"/>
    </location>
</feature>
<keyword evidence="4 7" id="KW-1133">Transmembrane helix</keyword>
<proteinExistence type="predicted"/>
<dbReference type="InterPro" id="IPR036259">
    <property type="entry name" value="MFS_trans_sf"/>
</dbReference>
<dbReference type="SUPFAM" id="SSF103473">
    <property type="entry name" value="MFS general substrate transporter"/>
    <property type="match status" value="1"/>
</dbReference>
<feature type="transmembrane region" description="Helical" evidence="7">
    <location>
        <begin position="398"/>
        <end position="418"/>
    </location>
</feature>
<evidence type="ECO:0000256" key="1">
    <source>
        <dbReference type="ARBA" id="ARBA00004651"/>
    </source>
</evidence>
<comment type="subcellular location">
    <subcellularLocation>
        <location evidence="1">Cell membrane</location>
        <topology evidence="1">Multi-pass membrane protein</topology>
    </subcellularLocation>
</comment>
<dbReference type="KEGG" id="hdf:AArcSl_0193"/>
<dbReference type="Proteomes" id="UP000263012">
    <property type="component" value="Chromosome"/>
</dbReference>
<organism evidence="9 10">
    <name type="scientific">Halalkaliarchaeum desulfuricum</name>
    <dbReference type="NCBI Taxonomy" id="2055893"/>
    <lineage>
        <taxon>Archaea</taxon>
        <taxon>Methanobacteriati</taxon>
        <taxon>Methanobacteriota</taxon>
        <taxon>Stenosarchaea group</taxon>
        <taxon>Halobacteria</taxon>
        <taxon>Halobacteriales</taxon>
        <taxon>Haloferacaceae</taxon>
        <taxon>Halalkaliarchaeum</taxon>
    </lineage>
</organism>
<evidence type="ECO:0000313" key="9">
    <source>
        <dbReference type="EMBL" id="AUX07848.1"/>
    </source>
</evidence>
<accession>A0A343TFH6</accession>
<dbReference type="PANTHER" id="PTHR43124:SF3">
    <property type="entry name" value="CHLORAMPHENICOL EFFLUX PUMP RV0191"/>
    <property type="match status" value="1"/>
</dbReference>
<evidence type="ECO:0000256" key="2">
    <source>
        <dbReference type="ARBA" id="ARBA00022475"/>
    </source>
</evidence>
<evidence type="ECO:0000256" key="7">
    <source>
        <dbReference type="SAM" id="Phobius"/>
    </source>
</evidence>
<evidence type="ECO:0000256" key="6">
    <source>
        <dbReference type="SAM" id="MobiDB-lite"/>
    </source>
</evidence>
<sequence>MNRNDRAITALVMIAHAMVHTYEMAFPIFVTIWLLEFETLSLGFTSVAVNEATLGVVLTIGYGLFGLGALPGGVLVDRIGSRQLITACLAGMGGSYLLLGLSPSLLAVAAAIVLWGVAASVYHPAGLSLISKGVNERGTGFAYHGIAGNLGIGLGPLVAAILLLLFDWRSVALALSIPALLAAVFAHRARFDPEAAVKRPDETAPDGTAGDAAADGGSKAESGVQSIAEFLTESKRLFAGSFVFVFLIVMFSGLYYRGVLTFLPELLRALPGFEAIPVADLLPGPVAELLGVDPVDGETLEPGDYFYAGLLMIGVVGQYIGGKLTDRFPVEYGIAGAFGMLGVLALSFPIVSGMGIGPLAVFGVFLGVFLFVVQPLYQATVAEYTPPGTRGLSYGYTYLGVFGVGSLGAAVAGTVLAYADSTALFFVLAAFAASASLLGLYLARSK</sequence>
<dbReference type="PANTHER" id="PTHR43124">
    <property type="entry name" value="PURINE EFFLUX PUMP PBUE"/>
    <property type="match status" value="1"/>
</dbReference>
<feature type="transmembrane region" description="Helical" evidence="7">
    <location>
        <begin position="54"/>
        <end position="76"/>
    </location>
</feature>
<dbReference type="InterPro" id="IPR050189">
    <property type="entry name" value="MFS_Efflux_Transporters"/>
</dbReference>
<dbReference type="Pfam" id="PF07690">
    <property type="entry name" value="MFS_1"/>
    <property type="match status" value="1"/>
</dbReference>
<feature type="transmembrane region" description="Helical" evidence="7">
    <location>
        <begin position="7"/>
        <end position="34"/>
    </location>
</feature>
<dbReference type="PROSITE" id="PS50850">
    <property type="entry name" value="MFS"/>
    <property type="match status" value="1"/>
</dbReference>
<dbReference type="AlphaFoldDB" id="A0A343TFH6"/>
<dbReference type="InterPro" id="IPR011701">
    <property type="entry name" value="MFS"/>
</dbReference>
<reference evidence="10" key="1">
    <citation type="submission" date="2017-11" db="EMBL/GenBank/DDBJ databases">
        <title>Phenotypic and genomic properties of facultatively anaerobic sulfur-reducing natronoarchaea from hypersaline soda lakes.</title>
        <authorList>
            <person name="Sorokin D.Y."/>
            <person name="Kublanov I.V."/>
            <person name="Roman P."/>
            <person name="Sinninghe Damste J.S."/>
            <person name="Golyshin P.N."/>
            <person name="Rojo D."/>
            <person name="Ciordia S."/>
            <person name="Mena M.D.C."/>
            <person name="Ferrer M."/>
            <person name="Messina E."/>
            <person name="Smedile F."/>
            <person name="La Spada G."/>
            <person name="La Cono V."/>
            <person name="Yakimov M.M."/>
        </authorList>
    </citation>
    <scope>NUCLEOTIDE SEQUENCE [LARGE SCALE GENOMIC DNA]</scope>
    <source>
        <strain evidence="10">AArc-Sl</strain>
    </source>
</reference>
<feature type="transmembrane region" description="Helical" evidence="7">
    <location>
        <begin position="329"/>
        <end position="350"/>
    </location>
</feature>
<feature type="transmembrane region" description="Helical" evidence="7">
    <location>
        <begin position="305"/>
        <end position="322"/>
    </location>
</feature>
<keyword evidence="5 7" id="KW-0472">Membrane</keyword>
<evidence type="ECO:0000259" key="8">
    <source>
        <dbReference type="PROSITE" id="PS50850"/>
    </source>
</evidence>
<evidence type="ECO:0000256" key="3">
    <source>
        <dbReference type="ARBA" id="ARBA00022692"/>
    </source>
</evidence>
<evidence type="ECO:0000313" key="10">
    <source>
        <dbReference type="Proteomes" id="UP000263012"/>
    </source>
</evidence>
<dbReference type="GO" id="GO:0022857">
    <property type="term" value="F:transmembrane transporter activity"/>
    <property type="evidence" value="ECO:0007669"/>
    <property type="project" value="InterPro"/>
</dbReference>
<keyword evidence="3 7" id="KW-0812">Transmembrane</keyword>
<gene>
    <name evidence="9" type="ORF">AArcSl_0193</name>
</gene>
<feature type="region of interest" description="Disordered" evidence="6">
    <location>
        <begin position="196"/>
        <end position="219"/>
    </location>
</feature>
<feature type="transmembrane region" description="Helical" evidence="7">
    <location>
        <begin position="105"/>
        <end position="129"/>
    </location>
</feature>
<dbReference type="InterPro" id="IPR020846">
    <property type="entry name" value="MFS_dom"/>
</dbReference>
<dbReference type="GO" id="GO:0005886">
    <property type="term" value="C:plasma membrane"/>
    <property type="evidence" value="ECO:0007669"/>
    <property type="project" value="UniProtKB-SubCell"/>
</dbReference>
<evidence type="ECO:0000256" key="4">
    <source>
        <dbReference type="ARBA" id="ARBA00022989"/>
    </source>
</evidence>
<keyword evidence="2" id="KW-1003">Cell membrane</keyword>
<feature type="transmembrane region" description="Helical" evidence="7">
    <location>
        <begin position="424"/>
        <end position="443"/>
    </location>
</feature>
<protein>
    <submittedName>
        <fullName evidence="9">Major facilitator superfamily MFS_1</fullName>
    </submittedName>
</protein>
<dbReference type="Gene3D" id="1.20.1250.20">
    <property type="entry name" value="MFS general substrate transporter like domains"/>
    <property type="match status" value="1"/>
</dbReference>